<dbReference type="SMART" id="SM00450">
    <property type="entry name" value="RHOD"/>
    <property type="match status" value="2"/>
</dbReference>
<sequence length="277" mass="30763">MSSTVSAEWLREHLRDPDVIAVDCRFILSNPLAGRQAYEAGHLPGAVYFDLELDLSAEVGLHGGRHPLPDPDLLAAKLGTAGIGENAIVVAYDDQGGAMASRLWWLLTYYGHPRVYVLEGGYSGWSRSGFEITTDVPSRAGKTFVPKLRRDLLAETGDVERSLEDRRTILVDSREIRRYKGLEEPVDKTAGHIPGAVHYFWKDVFTSEGRLKTPELLKEHFRELEKSEQIIVYCGSGVTACPNVLALAEAGFTNVRLYSGSWSDWISYPENPVATLK</sequence>
<feature type="domain" description="Rhodanese" evidence="3">
    <location>
        <begin position="164"/>
        <end position="274"/>
    </location>
</feature>
<dbReference type="InterPro" id="IPR045078">
    <property type="entry name" value="TST/MPST-like"/>
</dbReference>
<dbReference type="Pfam" id="PF00581">
    <property type="entry name" value="Rhodanese"/>
    <property type="match status" value="2"/>
</dbReference>
<keyword evidence="2" id="KW-0677">Repeat</keyword>
<evidence type="ECO:0000256" key="1">
    <source>
        <dbReference type="ARBA" id="ARBA00022679"/>
    </source>
</evidence>
<protein>
    <submittedName>
        <fullName evidence="4">Sulfurtransferase</fullName>
    </submittedName>
</protein>
<dbReference type="PANTHER" id="PTHR11364:SF27">
    <property type="entry name" value="SULFURTRANSFERASE"/>
    <property type="match status" value="1"/>
</dbReference>
<dbReference type="InterPro" id="IPR001307">
    <property type="entry name" value="Thiosulphate_STrfase_CS"/>
</dbReference>
<dbReference type="SUPFAM" id="SSF52821">
    <property type="entry name" value="Rhodanese/Cell cycle control phosphatase"/>
    <property type="match status" value="2"/>
</dbReference>
<name>A0A3B0C7A1_9BACL</name>
<dbReference type="Gene3D" id="3.40.250.10">
    <property type="entry name" value="Rhodanese-like domain"/>
    <property type="match status" value="2"/>
</dbReference>
<evidence type="ECO:0000256" key="2">
    <source>
        <dbReference type="ARBA" id="ARBA00022737"/>
    </source>
</evidence>
<dbReference type="PROSITE" id="PS50206">
    <property type="entry name" value="RHODANESE_3"/>
    <property type="match status" value="2"/>
</dbReference>
<dbReference type="InterPro" id="IPR001763">
    <property type="entry name" value="Rhodanese-like_dom"/>
</dbReference>
<accession>A0A3B0C7A1</accession>
<dbReference type="AlphaFoldDB" id="A0A3B0C7A1"/>
<dbReference type="EMBL" id="RBAH01000015">
    <property type="protein sequence ID" value="RKN80488.1"/>
    <property type="molecule type" value="Genomic_DNA"/>
</dbReference>
<evidence type="ECO:0000313" key="4">
    <source>
        <dbReference type="EMBL" id="RKN80488.1"/>
    </source>
</evidence>
<reference evidence="4 5" key="1">
    <citation type="journal article" date="2007" name="Int. J. Syst. Evol. Microbiol.">
        <title>Paenibacillus ginsengarvi sp. nov., isolated from soil from ginseng cultivation.</title>
        <authorList>
            <person name="Yoon M.H."/>
            <person name="Ten L.N."/>
            <person name="Im W.T."/>
        </authorList>
    </citation>
    <scope>NUCLEOTIDE SEQUENCE [LARGE SCALE GENOMIC DNA]</scope>
    <source>
        <strain evidence="4 5">KCTC 13059</strain>
    </source>
</reference>
<dbReference type="GO" id="GO:0004792">
    <property type="term" value="F:thiosulfate-cyanide sulfurtransferase activity"/>
    <property type="evidence" value="ECO:0007669"/>
    <property type="project" value="InterPro"/>
</dbReference>
<keyword evidence="5" id="KW-1185">Reference proteome</keyword>
<comment type="caution">
    <text evidence="4">The sequence shown here is derived from an EMBL/GenBank/DDBJ whole genome shotgun (WGS) entry which is preliminary data.</text>
</comment>
<dbReference type="PANTHER" id="PTHR11364">
    <property type="entry name" value="THIOSULFATE SULFERTANSFERASE"/>
    <property type="match status" value="1"/>
</dbReference>
<evidence type="ECO:0000259" key="3">
    <source>
        <dbReference type="PROSITE" id="PS50206"/>
    </source>
</evidence>
<dbReference type="CDD" id="cd01449">
    <property type="entry name" value="TST_Repeat_2"/>
    <property type="match status" value="1"/>
</dbReference>
<organism evidence="4 5">
    <name type="scientific">Paenibacillus ginsengarvi</name>
    <dbReference type="NCBI Taxonomy" id="400777"/>
    <lineage>
        <taxon>Bacteria</taxon>
        <taxon>Bacillati</taxon>
        <taxon>Bacillota</taxon>
        <taxon>Bacilli</taxon>
        <taxon>Bacillales</taxon>
        <taxon>Paenibacillaceae</taxon>
        <taxon>Paenibacillus</taxon>
    </lineage>
</organism>
<feature type="domain" description="Rhodanese" evidence="3">
    <location>
        <begin position="15"/>
        <end position="134"/>
    </location>
</feature>
<dbReference type="OrthoDB" id="9770030at2"/>
<dbReference type="RefSeq" id="WP_120749076.1">
    <property type="nucleotide sequence ID" value="NZ_RBAH01000015.1"/>
</dbReference>
<dbReference type="InterPro" id="IPR036873">
    <property type="entry name" value="Rhodanese-like_dom_sf"/>
</dbReference>
<dbReference type="FunFam" id="3.40.250.10:FF:000035">
    <property type="entry name" value="Thiosulfate sulfurtransferase"/>
    <property type="match status" value="1"/>
</dbReference>
<dbReference type="CDD" id="cd01448">
    <property type="entry name" value="TST_Repeat_1"/>
    <property type="match status" value="1"/>
</dbReference>
<dbReference type="PROSITE" id="PS00380">
    <property type="entry name" value="RHODANESE_1"/>
    <property type="match status" value="1"/>
</dbReference>
<proteinExistence type="predicted"/>
<keyword evidence="1 4" id="KW-0808">Transferase</keyword>
<evidence type="ECO:0000313" key="5">
    <source>
        <dbReference type="Proteomes" id="UP000282311"/>
    </source>
</evidence>
<dbReference type="Proteomes" id="UP000282311">
    <property type="component" value="Unassembled WGS sequence"/>
</dbReference>
<gene>
    <name evidence="4" type="ORF">D7M11_20305</name>
</gene>